<dbReference type="Proteomes" id="UP000630142">
    <property type="component" value="Unassembled WGS sequence"/>
</dbReference>
<proteinExistence type="predicted"/>
<name>A0A8J3DPQ5_9HYPH</name>
<keyword evidence="1" id="KW-1133">Transmembrane helix</keyword>
<keyword evidence="1" id="KW-0812">Transmembrane</keyword>
<dbReference type="AlphaFoldDB" id="A0A8J3DPQ5"/>
<sequence length="175" mass="19907">MEAWIGPALLAAVIAGLVNVAGWYVTYARERRLESERRREKVRDYLTALRAEIRAHNFRWTKAEADEDLVAMERKLQADPRFTAFVPKEAESIIFPTIARELHILPGDVIDPVVRYQRQLASLAFIVEDLRSTGYAELAADRKLAMYADYIHLRVEAGHLAESTLDAIKASRVVE</sequence>
<reference evidence="2" key="2">
    <citation type="submission" date="2020-09" db="EMBL/GenBank/DDBJ databases">
        <authorList>
            <person name="Sun Q."/>
            <person name="Kim S."/>
        </authorList>
    </citation>
    <scope>NUCLEOTIDE SEQUENCE</scope>
    <source>
        <strain evidence="2">KCTC 42249</strain>
    </source>
</reference>
<comment type="caution">
    <text evidence="2">The sequence shown here is derived from an EMBL/GenBank/DDBJ whole genome shotgun (WGS) entry which is preliminary data.</text>
</comment>
<evidence type="ECO:0000313" key="2">
    <source>
        <dbReference type="EMBL" id="GHD15196.1"/>
    </source>
</evidence>
<reference evidence="2" key="1">
    <citation type="journal article" date="2014" name="Int. J. Syst. Evol. Microbiol.">
        <title>Complete genome sequence of Corynebacterium casei LMG S-19264T (=DSM 44701T), isolated from a smear-ripened cheese.</title>
        <authorList>
            <consortium name="US DOE Joint Genome Institute (JGI-PGF)"/>
            <person name="Walter F."/>
            <person name="Albersmeier A."/>
            <person name="Kalinowski J."/>
            <person name="Ruckert C."/>
        </authorList>
    </citation>
    <scope>NUCLEOTIDE SEQUENCE</scope>
    <source>
        <strain evidence="2">KCTC 42249</strain>
    </source>
</reference>
<evidence type="ECO:0000256" key="1">
    <source>
        <dbReference type="SAM" id="Phobius"/>
    </source>
</evidence>
<protein>
    <submittedName>
        <fullName evidence="2">Uncharacterized protein</fullName>
    </submittedName>
</protein>
<keyword evidence="3" id="KW-1185">Reference proteome</keyword>
<feature type="transmembrane region" description="Helical" evidence="1">
    <location>
        <begin position="6"/>
        <end position="28"/>
    </location>
</feature>
<keyword evidence="1" id="KW-0472">Membrane</keyword>
<evidence type="ECO:0000313" key="3">
    <source>
        <dbReference type="Proteomes" id="UP000630142"/>
    </source>
</evidence>
<organism evidence="2 3">
    <name type="scientific">Tianweitania populi</name>
    <dbReference type="NCBI Taxonomy" id="1607949"/>
    <lineage>
        <taxon>Bacteria</taxon>
        <taxon>Pseudomonadati</taxon>
        <taxon>Pseudomonadota</taxon>
        <taxon>Alphaproteobacteria</taxon>
        <taxon>Hyphomicrobiales</taxon>
        <taxon>Phyllobacteriaceae</taxon>
        <taxon>Tianweitania</taxon>
    </lineage>
</organism>
<dbReference type="EMBL" id="BMZQ01000002">
    <property type="protein sequence ID" value="GHD15196.1"/>
    <property type="molecule type" value="Genomic_DNA"/>
</dbReference>
<gene>
    <name evidence="2" type="ORF">GCM10016234_21640</name>
</gene>
<dbReference type="RefSeq" id="WP_189503718.1">
    <property type="nucleotide sequence ID" value="NZ_BMZQ01000002.1"/>
</dbReference>
<accession>A0A8J3DPQ5</accession>